<organism evidence="1 2">
    <name type="scientific">Persea americana</name>
    <name type="common">Avocado</name>
    <dbReference type="NCBI Taxonomy" id="3435"/>
    <lineage>
        <taxon>Eukaryota</taxon>
        <taxon>Viridiplantae</taxon>
        <taxon>Streptophyta</taxon>
        <taxon>Embryophyta</taxon>
        <taxon>Tracheophyta</taxon>
        <taxon>Spermatophyta</taxon>
        <taxon>Magnoliopsida</taxon>
        <taxon>Magnoliidae</taxon>
        <taxon>Laurales</taxon>
        <taxon>Lauraceae</taxon>
        <taxon>Persea</taxon>
    </lineage>
</organism>
<evidence type="ECO:0000313" key="1">
    <source>
        <dbReference type="EMBL" id="KAJ8617632.1"/>
    </source>
</evidence>
<gene>
    <name evidence="1" type="ORF">MRB53_013818</name>
</gene>
<dbReference type="EMBL" id="CM056812">
    <property type="protein sequence ID" value="KAJ8617632.1"/>
    <property type="molecule type" value="Genomic_DNA"/>
</dbReference>
<name>A0ACC2K9H5_PERAE</name>
<reference evidence="1 2" key="1">
    <citation type="journal article" date="2022" name="Hortic Res">
        <title>A haplotype resolved chromosomal level avocado genome allows analysis of novel avocado genes.</title>
        <authorList>
            <person name="Nath O."/>
            <person name="Fletcher S.J."/>
            <person name="Hayward A."/>
            <person name="Shaw L.M."/>
            <person name="Masouleh A.K."/>
            <person name="Furtado A."/>
            <person name="Henry R.J."/>
            <person name="Mitter N."/>
        </authorList>
    </citation>
    <scope>NUCLEOTIDE SEQUENCE [LARGE SCALE GENOMIC DNA]</scope>
    <source>
        <strain evidence="2">cv. Hass</strain>
    </source>
</reference>
<sequence>MFSRYPSLEVNLYLVEREAVGHRKLAVMDAKLIDHTCCNDSPYILGSCNGLLCISFYWVDRVYICNPITGEYKKLPSKERNCDALAMGIGFDSVRKEYKVVRRVRKPEALFSWKIEIHTLGTNAWRQIDNFTWSGGNGFSYTFSDVLVNGSLHWCSYCGTPVHIITSLDMSDGQFGVVPTPELTSHCNLHLISWKGFLTMAQRLWVDLSVHIWVMKEYNVKESWTKQINVTMPTWLYPGVNYWLFVDETLMDDMQVIDHPRLRAEYNNNIHLCSLQVMAHAGSLVSLKKYRSRRGRAGKMKFLPINRGG</sequence>
<accession>A0ACC2K9H5</accession>
<proteinExistence type="predicted"/>
<protein>
    <submittedName>
        <fullName evidence="1">Uncharacterized protein</fullName>
    </submittedName>
</protein>
<dbReference type="Proteomes" id="UP001234297">
    <property type="component" value="Chromosome 4"/>
</dbReference>
<comment type="caution">
    <text evidence="1">The sequence shown here is derived from an EMBL/GenBank/DDBJ whole genome shotgun (WGS) entry which is preliminary data.</text>
</comment>
<keyword evidence="2" id="KW-1185">Reference proteome</keyword>
<evidence type="ECO:0000313" key="2">
    <source>
        <dbReference type="Proteomes" id="UP001234297"/>
    </source>
</evidence>